<evidence type="ECO:0000313" key="2">
    <source>
        <dbReference type="Proteomes" id="UP000595446"/>
    </source>
</evidence>
<protein>
    <submittedName>
        <fullName evidence="1">Uncharacterized protein</fullName>
    </submittedName>
</protein>
<dbReference type="AlphaFoldDB" id="A0A2G8BGV5"/>
<dbReference type="SUPFAM" id="SSF46955">
    <property type="entry name" value="Putative DNA-binding domain"/>
    <property type="match status" value="1"/>
</dbReference>
<dbReference type="EMBL" id="AP024237">
    <property type="protein sequence ID" value="BCO35256.1"/>
    <property type="molecule type" value="Genomic_DNA"/>
</dbReference>
<dbReference type="InterPro" id="IPR010093">
    <property type="entry name" value="SinI_DNA-bd"/>
</dbReference>
<accession>A0A2G8BGV5</accession>
<dbReference type="NCBIfam" id="TIGR01764">
    <property type="entry name" value="excise"/>
    <property type="match status" value="1"/>
</dbReference>
<sequence length="67" mass="7283">MPNKRQSPPRLLGIPEAAAYCGVHPRTLRRWIAAGHIQAHRVGPKLLKIHAADLDAFVGREPVGAAQ</sequence>
<reference evidence="1 2" key="1">
    <citation type="submission" date="2020-12" db="EMBL/GenBank/DDBJ databases">
        <title>Complete genome sequence of Mycobacterium heckeshornense JCM 15655T, closely related to a pathogenic non-tuberculous mycobacterial species Mycobacterium xenopi.</title>
        <authorList>
            <person name="Yoshida M."/>
            <person name="Fukano H."/>
            <person name="Asakura T."/>
            <person name="Suzuki M."/>
            <person name="Hoshino Y."/>
        </authorList>
    </citation>
    <scope>NUCLEOTIDE SEQUENCE [LARGE SCALE GENOMIC DNA]</scope>
    <source>
        <strain evidence="1 2">JCM 15655</strain>
    </source>
</reference>
<dbReference type="RefSeq" id="WP_048892778.1">
    <property type="nucleotide sequence ID" value="NZ_AP024237.1"/>
</dbReference>
<organism evidence="1 2">
    <name type="scientific">Mycobacterium heckeshornense</name>
    <dbReference type="NCBI Taxonomy" id="110505"/>
    <lineage>
        <taxon>Bacteria</taxon>
        <taxon>Bacillati</taxon>
        <taxon>Actinomycetota</taxon>
        <taxon>Actinomycetes</taxon>
        <taxon>Mycobacteriales</taxon>
        <taxon>Mycobacteriaceae</taxon>
        <taxon>Mycobacterium</taxon>
    </lineage>
</organism>
<dbReference type="OrthoDB" id="4870800at2"/>
<dbReference type="GO" id="GO:0003677">
    <property type="term" value="F:DNA binding"/>
    <property type="evidence" value="ECO:0007669"/>
    <property type="project" value="InterPro"/>
</dbReference>
<dbReference type="Pfam" id="PF12728">
    <property type="entry name" value="HTH_17"/>
    <property type="match status" value="1"/>
</dbReference>
<gene>
    <name evidence="1" type="ORF">MHEC_16890</name>
</gene>
<name>A0A2G8BGV5_9MYCO</name>
<dbReference type="InterPro" id="IPR009061">
    <property type="entry name" value="DNA-bd_dom_put_sf"/>
</dbReference>
<dbReference type="Gene3D" id="1.10.1660.10">
    <property type="match status" value="1"/>
</dbReference>
<proteinExistence type="predicted"/>
<dbReference type="STRING" id="110505.ACT16_17745"/>
<keyword evidence="2" id="KW-1185">Reference proteome</keyword>
<evidence type="ECO:0000313" key="1">
    <source>
        <dbReference type="EMBL" id="BCO35256.1"/>
    </source>
</evidence>
<dbReference type="InterPro" id="IPR041657">
    <property type="entry name" value="HTH_17"/>
</dbReference>
<dbReference type="Proteomes" id="UP000595446">
    <property type="component" value="Chromosome"/>
</dbReference>